<dbReference type="SUPFAM" id="SSF52091">
    <property type="entry name" value="SpoIIaa-like"/>
    <property type="match status" value="1"/>
</dbReference>
<comment type="caution">
    <text evidence="4">The sequence shown here is derived from an EMBL/GenBank/DDBJ whole genome shotgun (WGS) entry which is preliminary data.</text>
</comment>
<feature type="domain" description="PAS" evidence="2">
    <location>
        <begin position="31"/>
        <end position="66"/>
    </location>
</feature>
<dbReference type="SUPFAM" id="SSF55785">
    <property type="entry name" value="PYP-like sensor domain (PAS domain)"/>
    <property type="match status" value="1"/>
</dbReference>
<evidence type="ECO:0000313" key="4">
    <source>
        <dbReference type="EMBL" id="ONH27558.1"/>
    </source>
</evidence>
<sequence length="667" mass="71072">MDGATAAVTTSAAVTTRRAPSRSCGRRCAALVDSLQEGFFLSDADGTVIEVNATFARILGYGPDGVPYRPPLPWWPDPDTDPLAYQRVHREFARMVAGASGAADLPLVHRDGHRVWLRAAFNRVDDPGAGRYVIVGTVRDITAEHFTVQRDTALAALAEQLARADTVPDALAAAVTELRRAWSANRVIIAAFPATSAGHRPEPDLIHTSEHSQWSGLAPELRELLSALREAPLLTPQLDRPGSAGITVGYPGGVLVVWIELGQRRPAGAEDHALLSVLAGRLGQGVQRVYEIDQQREAAVALQHAILGPASLPGGFAARYQPAIRPLQVGGDWYDTVPLAEDRIGIVVGDCVGHGLDAAAVMGQLRSACRALLLEHASPARALTGLDRFAALLPGAECTTVFCAMLDPASGELVYSTAGHPPPILVRADGTTSTVDGGRGIPLGLRLDQHRDQDSLVIPPRATLLLYTDGLVERRRRPLDEGIARAAGTVHDGRALPVEELASHLMAVLTPEGGYEDDVALLLYRPPGPLEVDFVAAASELAPVRHTVRAWLRRCDLNAQQINDLLIAIGEACNNAVEHGHRDHPAGVIRLRAAALADRLWVSAAAAEATPVVVDLTAVDYLDSGAINALFVHAEHLHLICNPILLPALRISGLTELATVESPDTRP</sequence>
<dbReference type="SUPFAM" id="SSF81606">
    <property type="entry name" value="PP2C-like"/>
    <property type="match status" value="1"/>
</dbReference>
<dbReference type="InterPro" id="IPR036457">
    <property type="entry name" value="PPM-type-like_dom_sf"/>
</dbReference>
<dbReference type="InterPro" id="IPR000014">
    <property type="entry name" value="PAS"/>
</dbReference>
<dbReference type="InterPro" id="IPR035965">
    <property type="entry name" value="PAS-like_dom_sf"/>
</dbReference>
<keyword evidence="5" id="KW-1185">Reference proteome</keyword>
<dbReference type="InterPro" id="IPR036513">
    <property type="entry name" value="STAS_dom_sf"/>
</dbReference>
<organism evidence="4 5">
    <name type="scientific">Pseudofrankia asymbiotica</name>
    <dbReference type="NCBI Taxonomy" id="1834516"/>
    <lineage>
        <taxon>Bacteria</taxon>
        <taxon>Bacillati</taxon>
        <taxon>Actinomycetota</taxon>
        <taxon>Actinomycetes</taxon>
        <taxon>Frankiales</taxon>
        <taxon>Frankiaceae</taxon>
        <taxon>Pseudofrankia</taxon>
    </lineage>
</organism>
<dbReference type="InterPro" id="IPR013656">
    <property type="entry name" value="PAS_4"/>
</dbReference>
<evidence type="ECO:0000256" key="1">
    <source>
        <dbReference type="ARBA" id="ARBA00022801"/>
    </source>
</evidence>
<dbReference type="InterPro" id="IPR002645">
    <property type="entry name" value="STAS_dom"/>
</dbReference>
<dbReference type="CDD" id="cd00130">
    <property type="entry name" value="PAS"/>
    <property type="match status" value="1"/>
</dbReference>
<dbReference type="PROSITE" id="PS50801">
    <property type="entry name" value="STAS"/>
    <property type="match status" value="1"/>
</dbReference>
<evidence type="ECO:0000259" key="3">
    <source>
        <dbReference type="PROSITE" id="PS50801"/>
    </source>
</evidence>
<dbReference type="InterPro" id="IPR003594">
    <property type="entry name" value="HATPase_dom"/>
</dbReference>
<accession>A0A1V2I9B3</accession>
<dbReference type="EMBL" id="MOMC01000045">
    <property type="protein sequence ID" value="ONH27558.1"/>
    <property type="molecule type" value="Genomic_DNA"/>
</dbReference>
<gene>
    <name evidence="4" type="ORF">BL253_22000</name>
</gene>
<protein>
    <recommendedName>
        <fullName evidence="6">Histidine kinase</fullName>
    </recommendedName>
</protein>
<dbReference type="PANTHER" id="PTHR43156">
    <property type="entry name" value="STAGE II SPORULATION PROTEIN E-RELATED"/>
    <property type="match status" value="1"/>
</dbReference>
<dbReference type="PROSITE" id="PS50112">
    <property type="entry name" value="PAS"/>
    <property type="match status" value="1"/>
</dbReference>
<dbReference type="Gene3D" id="3.30.565.10">
    <property type="entry name" value="Histidine kinase-like ATPase, C-terminal domain"/>
    <property type="match status" value="1"/>
</dbReference>
<name>A0A1V2I9B3_9ACTN</name>
<dbReference type="PANTHER" id="PTHR43156:SF2">
    <property type="entry name" value="STAGE II SPORULATION PROTEIN E"/>
    <property type="match status" value="1"/>
</dbReference>
<dbReference type="SMART" id="SM00091">
    <property type="entry name" value="PAS"/>
    <property type="match status" value="1"/>
</dbReference>
<evidence type="ECO:0008006" key="6">
    <source>
        <dbReference type="Google" id="ProtNLM"/>
    </source>
</evidence>
<evidence type="ECO:0000313" key="5">
    <source>
        <dbReference type="Proteomes" id="UP000188929"/>
    </source>
</evidence>
<dbReference type="InterPro" id="IPR052016">
    <property type="entry name" value="Bact_Sigma-Reg"/>
</dbReference>
<dbReference type="Pfam" id="PF13581">
    <property type="entry name" value="HATPase_c_2"/>
    <property type="match status" value="1"/>
</dbReference>
<dbReference type="InterPro" id="IPR036890">
    <property type="entry name" value="HATPase_C_sf"/>
</dbReference>
<dbReference type="Pfam" id="PF08448">
    <property type="entry name" value="PAS_4"/>
    <property type="match status" value="1"/>
</dbReference>
<dbReference type="Gene3D" id="3.60.40.10">
    <property type="entry name" value="PPM-type phosphatase domain"/>
    <property type="match status" value="1"/>
</dbReference>
<keyword evidence="1" id="KW-0378">Hydrolase</keyword>
<dbReference type="Gene3D" id="3.30.450.20">
    <property type="entry name" value="PAS domain"/>
    <property type="match status" value="1"/>
</dbReference>
<dbReference type="AlphaFoldDB" id="A0A1V2I9B3"/>
<dbReference type="GO" id="GO:0016791">
    <property type="term" value="F:phosphatase activity"/>
    <property type="evidence" value="ECO:0007669"/>
    <property type="project" value="TreeGrafter"/>
</dbReference>
<proteinExistence type="predicted"/>
<dbReference type="CDD" id="cd16936">
    <property type="entry name" value="HATPase_RsbW-like"/>
    <property type="match status" value="1"/>
</dbReference>
<feature type="domain" description="STAS" evidence="3">
    <location>
        <begin position="612"/>
        <end position="630"/>
    </location>
</feature>
<evidence type="ECO:0000259" key="2">
    <source>
        <dbReference type="PROSITE" id="PS50112"/>
    </source>
</evidence>
<dbReference type="Pfam" id="PF07228">
    <property type="entry name" value="SpoIIE"/>
    <property type="match status" value="1"/>
</dbReference>
<dbReference type="SMART" id="SM00331">
    <property type="entry name" value="PP2C_SIG"/>
    <property type="match status" value="1"/>
</dbReference>
<dbReference type="NCBIfam" id="TIGR00229">
    <property type="entry name" value="sensory_box"/>
    <property type="match status" value="1"/>
</dbReference>
<dbReference type="STRING" id="1834516.BL253_22000"/>
<reference evidence="5" key="1">
    <citation type="submission" date="2016-10" db="EMBL/GenBank/DDBJ databases">
        <title>Frankia sp. NRRL B-16386 Genome sequencing.</title>
        <authorList>
            <person name="Ghodhbane-Gtari F."/>
            <person name="Swanson E."/>
            <person name="Gueddou A."/>
            <person name="Hezbri K."/>
            <person name="Ktari K."/>
            <person name="Nouioui I."/>
            <person name="Morris K."/>
            <person name="Simpson S."/>
            <person name="Abebe-Akele F."/>
            <person name="Thomas K."/>
            <person name="Gtari M."/>
            <person name="Tisa L.S."/>
        </authorList>
    </citation>
    <scope>NUCLEOTIDE SEQUENCE [LARGE SCALE GENOMIC DNA]</scope>
    <source>
        <strain evidence="5">NRRL B-16386</strain>
    </source>
</reference>
<dbReference type="InterPro" id="IPR001932">
    <property type="entry name" value="PPM-type_phosphatase-like_dom"/>
</dbReference>
<dbReference type="Proteomes" id="UP000188929">
    <property type="component" value="Unassembled WGS sequence"/>
</dbReference>